<evidence type="ECO:0000256" key="5">
    <source>
        <dbReference type="ARBA" id="ARBA00023288"/>
    </source>
</evidence>
<evidence type="ECO:0000256" key="1">
    <source>
        <dbReference type="ARBA" id="ARBA00004635"/>
    </source>
</evidence>
<feature type="region of interest" description="Disordered" evidence="6">
    <location>
        <begin position="108"/>
        <end position="197"/>
    </location>
</feature>
<comment type="subcellular location">
    <subcellularLocation>
        <location evidence="1">Membrane</location>
        <topology evidence="1">Lipid-anchor</topology>
    </subcellularLocation>
</comment>
<dbReference type="PANTHER" id="PTHR44027">
    <property type="entry name" value="DNAJ HOMOLOG SUBFAMILY C MEMBER 5 HOMOLOG"/>
    <property type="match status" value="1"/>
</dbReference>
<dbReference type="Gene3D" id="1.10.287.110">
    <property type="entry name" value="DnaJ domain"/>
    <property type="match status" value="1"/>
</dbReference>
<dbReference type="InterPro" id="IPR036869">
    <property type="entry name" value="J_dom_sf"/>
</dbReference>
<evidence type="ECO:0000313" key="9">
    <source>
        <dbReference type="Proteomes" id="UP001217089"/>
    </source>
</evidence>
<keyword evidence="2" id="KW-0472">Membrane</keyword>
<sequence>MSRNRSHSSSGESLYVLLGVQKTATHDEIKKAYRKLALKYHPDKNLENPEVAEKFKEISKAHTVLTDTTKRGIYDRYGSMGIYLADQIGEENVNAYLVLTSGWCKEEFSSPDDSPVTSQPQSAGDGFAAPNSAVTSQPQAGAPIAMPPPPSSDSTSRPTETTNLKENKTTYGAEDSPNQKRHSSETPSYHEASSNIR</sequence>
<dbReference type="PANTHER" id="PTHR44027:SF7">
    <property type="entry name" value="DNAJ HOMOLOG SUBFAMILY C MEMBER 5 HOMOLOG"/>
    <property type="match status" value="1"/>
</dbReference>
<reference evidence="8 9" key="1">
    <citation type="submission" date="2022-12" db="EMBL/GenBank/DDBJ databases">
        <title>Chromosome-level genome of Tegillarca granosa.</title>
        <authorList>
            <person name="Kim J."/>
        </authorList>
    </citation>
    <scope>NUCLEOTIDE SEQUENCE [LARGE SCALE GENOMIC DNA]</scope>
    <source>
        <strain evidence="8">Teg-2019</strain>
        <tissue evidence="8">Adductor muscle</tissue>
    </source>
</reference>
<evidence type="ECO:0000256" key="3">
    <source>
        <dbReference type="ARBA" id="ARBA00023139"/>
    </source>
</evidence>
<dbReference type="Pfam" id="PF00226">
    <property type="entry name" value="DnaJ"/>
    <property type="match status" value="1"/>
</dbReference>
<dbReference type="SUPFAM" id="SSF46565">
    <property type="entry name" value="Chaperone J-domain"/>
    <property type="match status" value="1"/>
</dbReference>
<name>A0ABQ9E0B2_TEGGR</name>
<comment type="caution">
    <text evidence="8">The sequence shown here is derived from an EMBL/GenBank/DDBJ whole genome shotgun (WGS) entry which is preliminary data.</text>
</comment>
<dbReference type="SMART" id="SM00271">
    <property type="entry name" value="DnaJ"/>
    <property type="match status" value="1"/>
</dbReference>
<evidence type="ECO:0000313" key="8">
    <source>
        <dbReference type="EMBL" id="KAJ8298749.1"/>
    </source>
</evidence>
<dbReference type="PRINTS" id="PR00625">
    <property type="entry name" value="JDOMAIN"/>
</dbReference>
<dbReference type="EMBL" id="JARBDR010000921">
    <property type="protein sequence ID" value="KAJ8298749.1"/>
    <property type="molecule type" value="Genomic_DNA"/>
</dbReference>
<evidence type="ECO:0000259" key="7">
    <source>
        <dbReference type="PROSITE" id="PS50076"/>
    </source>
</evidence>
<dbReference type="InterPro" id="IPR001623">
    <property type="entry name" value="DnaJ_domain"/>
</dbReference>
<protein>
    <recommendedName>
        <fullName evidence="7">J domain-containing protein</fullName>
    </recommendedName>
</protein>
<accession>A0ABQ9E0B2</accession>
<dbReference type="InterPro" id="IPR051434">
    <property type="entry name" value="DnaJ_C_subfamily_member5"/>
</dbReference>
<keyword evidence="9" id="KW-1185">Reference proteome</keyword>
<dbReference type="PROSITE" id="PS50076">
    <property type="entry name" value="DNAJ_2"/>
    <property type="match status" value="1"/>
</dbReference>
<evidence type="ECO:0000256" key="4">
    <source>
        <dbReference type="ARBA" id="ARBA00023186"/>
    </source>
</evidence>
<feature type="compositionally biased region" description="Low complexity" evidence="6">
    <location>
        <begin position="152"/>
        <end position="162"/>
    </location>
</feature>
<dbReference type="CDD" id="cd06257">
    <property type="entry name" value="DnaJ"/>
    <property type="match status" value="1"/>
</dbReference>
<organism evidence="8 9">
    <name type="scientific">Tegillarca granosa</name>
    <name type="common">Malaysian cockle</name>
    <name type="synonym">Anadara granosa</name>
    <dbReference type="NCBI Taxonomy" id="220873"/>
    <lineage>
        <taxon>Eukaryota</taxon>
        <taxon>Metazoa</taxon>
        <taxon>Spiralia</taxon>
        <taxon>Lophotrochozoa</taxon>
        <taxon>Mollusca</taxon>
        <taxon>Bivalvia</taxon>
        <taxon>Autobranchia</taxon>
        <taxon>Pteriomorphia</taxon>
        <taxon>Arcoida</taxon>
        <taxon>Arcoidea</taxon>
        <taxon>Arcidae</taxon>
        <taxon>Tegillarca</taxon>
    </lineage>
</organism>
<keyword evidence="4" id="KW-0143">Chaperone</keyword>
<feature type="compositionally biased region" description="Polar residues" evidence="6">
    <location>
        <begin position="111"/>
        <end position="122"/>
    </location>
</feature>
<feature type="domain" description="J" evidence="7">
    <location>
        <begin position="13"/>
        <end position="78"/>
    </location>
</feature>
<feature type="compositionally biased region" description="Polar residues" evidence="6">
    <location>
        <begin position="185"/>
        <end position="197"/>
    </location>
</feature>
<keyword evidence="5" id="KW-0449">Lipoprotein</keyword>
<keyword evidence="3" id="KW-0564">Palmitate</keyword>
<proteinExistence type="predicted"/>
<gene>
    <name evidence="8" type="ORF">KUTeg_022809</name>
</gene>
<dbReference type="Proteomes" id="UP001217089">
    <property type="component" value="Unassembled WGS sequence"/>
</dbReference>
<evidence type="ECO:0000256" key="6">
    <source>
        <dbReference type="SAM" id="MobiDB-lite"/>
    </source>
</evidence>
<evidence type="ECO:0000256" key="2">
    <source>
        <dbReference type="ARBA" id="ARBA00023136"/>
    </source>
</evidence>